<keyword evidence="3" id="KW-1185">Reference proteome</keyword>
<protein>
    <submittedName>
        <fullName evidence="2">Uncharacterized protein</fullName>
    </submittedName>
</protein>
<evidence type="ECO:0000256" key="1">
    <source>
        <dbReference type="SAM" id="MobiDB-lite"/>
    </source>
</evidence>
<dbReference type="EMBL" id="JBHMFI010000001">
    <property type="protein sequence ID" value="MFB9070746.1"/>
    <property type="molecule type" value="Genomic_DNA"/>
</dbReference>
<dbReference type="Proteomes" id="UP001589575">
    <property type="component" value="Unassembled WGS sequence"/>
</dbReference>
<organism evidence="2 3">
    <name type="scientific">Citricoccus parietis</name>
    <dbReference type="NCBI Taxonomy" id="592307"/>
    <lineage>
        <taxon>Bacteria</taxon>
        <taxon>Bacillati</taxon>
        <taxon>Actinomycetota</taxon>
        <taxon>Actinomycetes</taxon>
        <taxon>Micrococcales</taxon>
        <taxon>Micrococcaceae</taxon>
        <taxon>Citricoccus</taxon>
    </lineage>
</organism>
<gene>
    <name evidence="2" type="ORF">ACFFX0_05875</name>
</gene>
<sequence length="105" mass="11412">MAAHPHRRRHPRPDALRPPRAHPGRHRREDRGQPTPPPPDGRTPGSASVRTQPTGGGRLRNSHAGAAPRCPAGLLPPRPDRFPDRPVPRFAGPIVRIGGGRRRGS</sequence>
<accession>A0ABV5FVR3</accession>
<evidence type="ECO:0000313" key="3">
    <source>
        <dbReference type="Proteomes" id="UP001589575"/>
    </source>
</evidence>
<comment type="caution">
    <text evidence="2">The sequence shown here is derived from an EMBL/GenBank/DDBJ whole genome shotgun (WGS) entry which is preliminary data.</text>
</comment>
<feature type="region of interest" description="Disordered" evidence="1">
    <location>
        <begin position="1"/>
        <end position="105"/>
    </location>
</feature>
<feature type="compositionally biased region" description="Basic and acidic residues" evidence="1">
    <location>
        <begin position="78"/>
        <end position="87"/>
    </location>
</feature>
<reference evidence="2 3" key="1">
    <citation type="submission" date="2024-09" db="EMBL/GenBank/DDBJ databases">
        <authorList>
            <person name="Sun Q."/>
            <person name="Mori K."/>
        </authorList>
    </citation>
    <scope>NUCLEOTIDE SEQUENCE [LARGE SCALE GENOMIC DNA]</scope>
    <source>
        <strain evidence="2 3">CCM 7609</strain>
    </source>
</reference>
<name>A0ABV5FVR3_9MICC</name>
<proteinExistence type="predicted"/>
<evidence type="ECO:0000313" key="2">
    <source>
        <dbReference type="EMBL" id="MFB9070746.1"/>
    </source>
</evidence>
<feature type="compositionally biased region" description="Basic residues" evidence="1">
    <location>
        <begin position="1"/>
        <end position="11"/>
    </location>
</feature>